<evidence type="ECO:0000259" key="2">
    <source>
        <dbReference type="Pfam" id="PF05193"/>
    </source>
</evidence>
<dbReference type="NCBIfam" id="NF047421">
    <property type="entry name" value="YfmH_fam"/>
    <property type="match status" value="1"/>
</dbReference>
<proteinExistence type="predicted"/>
<evidence type="ECO:0000313" key="4">
    <source>
        <dbReference type="EMBL" id="SHE78774.1"/>
    </source>
</evidence>
<dbReference type="InterPro" id="IPR007863">
    <property type="entry name" value="Peptidase_M16_C"/>
</dbReference>
<dbReference type="EC" id="3.4.24.-" evidence="3"/>
<feature type="domain" description="Peptidase M16 N-terminal" evidence="1">
    <location>
        <begin position="61"/>
        <end position="172"/>
    </location>
</feature>
<keyword evidence="3" id="KW-0645">Protease</keyword>
<protein>
    <submittedName>
        <fullName evidence="4">Predicted Zn-dependent peptidase</fullName>
    </submittedName>
    <submittedName>
        <fullName evidence="3">Zinc protease AlbF</fullName>
        <ecNumber evidence="3">3.4.24.-</ecNumber>
    </submittedName>
</protein>
<dbReference type="GO" id="GO:0008233">
    <property type="term" value="F:peptidase activity"/>
    <property type="evidence" value="ECO:0007669"/>
    <property type="project" value="UniProtKB-KW"/>
</dbReference>
<dbReference type="AlphaFoldDB" id="A0A0X8VBF8"/>
<accession>A0A0X8VBF8</accession>
<dbReference type="EMBL" id="CP014223">
    <property type="protein sequence ID" value="AMJ40019.1"/>
    <property type="molecule type" value="Genomic_DNA"/>
</dbReference>
<dbReference type="Proteomes" id="UP000068026">
    <property type="component" value="Chromosome"/>
</dbReference>
<evidence type="ECO:0000313" key="3">
    <source>
        <dbReference type="EMBL" id="AMJ40019.1"/>
    </source>
</evidence>
<reference evidence="3 5" key="1">
    <citation type="journal article" date="2016" name="Genome Announc.">
        <title>Complete Genome Sequence of the Amino Acid-Fermenting Clostridium propionicum X2 (DSM 1682).</title>
        <authorList>
            <person name="Poehlein A."/>
            <person name="Schlien K."/>
            <person name="Chowdhury N.P."/>
            <person name="Gottschalk G."/>
            <person name="Buckel W."/>
            <person name="Daniel R."/>
        </authorList>
    </citation>
    <scope>NUCLEOTIDE SEQUENCE [LARGE SCALE GENOMIC DNA]</scope>
    <source>
        <strain evidence="3 5">X2</strain>
    </source>
</reference>
<reference evidence="6" key="4">
    <citation type="submission" date="2016-11" db="EMBL/GenBank/DDBJ databases">
        <authorList>
            <person name="Jaros S."/>
            <person name="Januszkiewicz K."/>
            <person name="Wedrychowicz H."/>
        </authorList>
    </citation>
    <scope>NUCLEOTIDE SEQUENCE [LARGE SCALE GENOMIC DNA]</scope>
    <source>
        <strain evidence="6">DSM 1682</strain>
    </source>
</reference>
<dbReference type="InterPro" id="IPR011249">
    <property type="entry name" value="Metalloenz_LuxS/M16"/>
</dbReference>
<name>A0A0X8VBF8_ANAPI</name>
<dbReference type="PANTHER" id="PTHR11851">
    <property type="entry name" value="METALLOPROTEASE"/>
    <property type="match status" value="1"/>
</dbReference>
<dbReference type="InterPro" id="IPR050361">
    <property type="entry name" value="MPP/UQCRC_Complex"/>
</dbReference>
<keyword evidence="5" id="KW-1185">Reference proteome</keyword>
<reference evidence="5" key="2">
    <citation type="submission" date="2016-01" db="EMBL/GenBank/DDBJ databases">
        <authorList>
            <person name="Poehlein A."/>
            <person name="Schlien K."/>
            <person name="Gottschalk G."/>
            <person name="Buckel W."/>
            <person name="Daniel R."/>
        </authorList>
    </citation>
    <scope>NUCLEOTIDE SEQUENCE [LARGE SCALE GENOMIC DNA]</scope>
    <source>
        <strain evidence="5">X2</strain>
    </source>
</reference>
<feature type="domain" description="Peptidase M16 C-terminal" evidence="2">
    <location>
        <begin position="180"/>
        <end position="351"/>
    </location>
</feature>
<dbReference type="GO" id="GO:0046872">
    <property type="term" value="F:metal ion binding"/>
    <property type="evidence" value="ECO:0007669"/>
    <property type="project" value="InterPro"/>
</dbReference>
<dbReference type="KEGG" id="cpro:CPRO_04100"/>
<dbReference type="OrthoDB" id="9811314at2"/>
<organism evidence="4 6">
    <name type="scientific">Anaerotignum propionicum DSM 1682</name>
    <dbReference type="NCBI Taxonomy" id="991789"/>
    <lineage>
        <taxon>Bacteria</taxon>
        <taxon>Bacillati</taxon>
        <taxon>Bacillota</taxon>
        <taxon>Clostridia</taxon>
        <taxon>Lachnospirales</taxon>
        <taxon>Anaerotignaceae</taxon>
        <taxon>Anaerotignum</taxon>
    </lineage>
</organism>
<dbReference type="Gene3D" id="3.30.830.10">
    <property type="entry name" value="Metalloenzyme, LuxS/M16 peptidase-like"/>
    <property type="match status" value="2"/>
</dbReference>
<evidence type="ECO:0000259" key="1">
    <source>
        <dbReference type="Pfam" id="PF00675"/>
    </source>
</evidence>
<dbReference type="InterPro" id="IPR011765">
    <property type="entry name" value="Pept_M16_N"/>
</dbReference>
<sequence length="415" mass="47708">MRENDKDKNGTAWAKTSSGMDCYFFPMPDYEEKMAAIVVKAGSNFLACNAKNQEKPLHFPEGTAHFIEHRLFRQKWGDAFSTFSKQGASANAFTDAEKTVYYFSCQENFFENLRLLLSFVQNPYFLEEETEQEKSIIQSEITMYDDNPDWRVYYQLLQAMYHHHPIRIPIAGDAKAMQKIDHRVLQQAYDFMYTPERFSLICAGNIRVPKIVEAAGMMKKKNPGEKPLFEREPESVKESYVEGKLGISRPIFQIGFKMTPVEREPIKQRILMSILLEVLAGESSAFYQEAYYKKYLDEPLGNAYFNGEGYAFCAFSGVGERGKEVSELLLKHLETLCQEGISEEDFRRICKKQIGRFIRRGQSVSGMVLGQIEWAMADCSAGQVFRYLKTVQKSEAEQLLCKAFAKDKLVLSVIR</sequence>
<keyword evidence="3" id="KW-0378">Hydrolase</keyword>
<gene>
    <name evidence="3" type="primary">albF</name>
    <name evidence="3" type="ORF">CPRO_04100</name>
    <name evidence="4" type="ORF">SAMN02745151_01794</name>
</gene>
<dbReference type="RefSeq" id="WP_066047296.1">
    <property type="nucleotide sequence ID" value="NZ_CP014223.1"/>
</dbReference>
<evidence type="ECO:0000313" key="5">
    <source>
        <dbReference type="Proteomes" id="UP000068026"/>
    </source>
</evidence>
<dbReference type="PANTHER" id="PTHR11851:SF134">
    <property type="entry name" value="ZINC-DEPENDENT PROTEASE"/>
    <property type="match status" value="1"/>
</dbReference>
<dbReference type="Pfam" id="PF00675">
    <property type="entry name" value="Peptidase_M16"/>
    <property type="match status" value="1"/>
</dbReference>
<dbReference type="EMBL" id="FQUA01000007">
    <property type="protein sequence ID" value="SHE78774.1"/>
    <property type="molecule type" value="Genomic_DNA"/>
</dbReference>
<dbReference type="Pfam" id="PF05193">
    <property type="entry name" value="Peptidase_M16_C"/>
    <property type="match status" value="1"/>
</dbReference>
<evidence type="ECO:0000313" key="6">
    <source>
        <dbReference type="Proteomes" id="UP000184204"/>
    </source>
</evidence>
<dbReference type="GO" id="GO:0006508">
    <property type="term" value="P:proteolysis"/>
    <property type="evidence" value="ECO:0007669"/>
    <property type="project" value="UniProtKB-KW"/>
</dbReference>
<dbReference type="Proteomes" id="UP000184204">
    <property type="component" value="Unassembled WGS sequence"/>
</dbReference>
<reference evidence="4" key="3">
    <citation type="submission" date="2016-11" db="EMBL/GenBank/DDBJ databases">
        <authorList>
            <person name="Varghese N."/>
            <person name="Submissions S."/>
        </authorList>
    </citation>
    <scope>NUCLEOTIDE SEQUENCE</scope>
    <source>
        <strain evidence="4">DSM 1682</strain>
    </source>
</reference>
<dbReference type="SUPFAM" id="SSF63411">
    <property type="entry name" value="LuxS/MPP-like metallohydrolase"/>
    <property type="match status" value="2"/>
</dbReference>